<feature type="region of interest" description="Disordered" evidence="1">
    <location>
        <begin position="739"/>
        <end position="768"/>
    </location>
</feature>
<dbReference type="AlphaFoldDB" id="A0A0D6MPA9"/>
<keyword evidence="3" id="KW-1185">Reference proteome</keyword>
<dbReference type="STRING" id="1231623.Tasa_041_056"/>
<sequence>MSVEAYQIAVSFVADATRVNRMVDEIIAGMARITAAQREAQVGFTQMASALGGSRRLASGMANDLERAARAARDIASASSRFRGFAGSGGTSASGNGASSARNAQADSASSGSGGAAPLASQRLLPPPPLRLSYDPNAFRTTATAGIPSNSILGGDGIIVGAPYGPAPLTPQTVRSQLLLPPPSRAPSTALTVIPGQGDSYGSGPNFRGSSYTPNFVFGTAATANGPQYGPAVPPGFIRAQQNRQTAQAVASGLGRVAPYVPRIGPWAAFAGIYGGAHGIHAMFRQGEQADDTLALMAHAYGPNGRLFSDLQLSQASDAALAAVRNTPGASYTGTLEMIARASGITADAGEALQLAPTLARAGQIFALRGAGPNAVQQVEAAIQAGEISGLNGPNGQLDVGKLQTFISRLSQTAYAMQGTFSLPQYLTGLRQFGVGASGADMNFLTARLPSIMRVMQESRAGTALSSLDQLMLAPAPNTRNRAYAQEQTRLGLRDHGGNVVNRDELVRDPAQWYYDTLVPALSSHGYTDRNSVIQEMNRIFSRSTVQRLGASLSADTTLYSREYQRNLAQQAQGDAPLMAYLQNAPGAQFSSFTEAWRAFEAVTSQAMMTPVVSSVQLITKALTEVTSYVHEHPNDVRQFGDDVHLITAVMVGAARLIGTAYSLLPAPLRSAALGAAAGAVPGAGVGSVVPGVGTAAGAGTGAVLGGLSGLASWINDRDDRYIAEFKRALAQKNIQVTVRDDRPSPTATTGQWDPLQHPPLPGASPGH</sequence>
<evidence type="ECO:0000313" key="2">
    <source>
        <dbReference type="EMBL" id="GAN55261.1"/>
    </source>
</evidence>
<feature type="compositionally biased region" description="Low complexity" evidence="1">
    <location>
        <begin position="93"/>
        <end position="124"/>
    </location>
</feature>
<evidence type="ECO:0000256" key="1">
    <source>
        <dbReference type="SAM" id="MobiDB-lite"/>
    </source>
</evidence>
<dbReference type="EMBL" id="BALE01000041">
    <property type="protein sequence ID" value="GAN55261.1"/>
    <property type="molecule type" value="Genomic_DNA"/>
</dbReference>
<gene>
    <name evidence="2" type="ORF">Tasa_041_056</name>
</gene>
<organism evidence="2 3">
    <name type="scientific">Tanticharoenia sakaeratensis NBRC 103193</name>
    <dbReference type="NCBI Taxonomy" id="1231623"/>
    <lineage>
        <taxon>Bacteria</taxon>
        <taxon>Pseudomonadati</taxon>
        <taxon>Pseudomonadota</taxon>
        <taxon>Alphaproteobacteria</taxon>
        <taxon>Acetobacterales</taxon>
        <taxon>Acetobacteraceae</taxon>
        <taxon>Tanticharoenia</taxon>
    </lineage>
</organism>
<protein>
    <submittedName>
        <fullName evidence="2">Uncharacterized protein</fullName>
    </submittedName>
</protein>
<feature type="region of interest" description="Disordered" evidence="1">
    <location>
        <begin position="187"/>
        <end position="206"/>
    </location>
</feature>
<reference evidence="2 3" key="1">
    <citation type="submission" date="2012-10" db="EMBL/GenBank/DDBJ databases">
        <title>Genome sequencing of Tanticharoenia sakaeratensis NBRC 103193.</title>
        <authorList>
            <person name="Azuma Y."/>
            <person name="Hadano H."/>
            <person name="Hirakawa H."/>
            <person name="Matsushita K."/>
        </authorList>
    </citation>
    <scope>NUCLEOTIDE SEQUENCE [LARGE SCALE GENOMIC DNA]</scope>
    <source>
        <strain evidence="2 3">NBRC 103193</strain>
    </source>
</reference>
<feature type="region of interest" description="Disordered" evidence="1">
    <location>
        <begin position="86"/>
        <end position="136"/>
    </location>
</feature>
<dbReference type="RefSeq" id="WP_199484115.1">
    <property type="nucleotide sequence ID" value="NZ_BALE01000041.1"/>
</dbReference>
<dbReference type="Proteomes" id="UP000032679">
    <property type="component" value="Unassembled WGS sequence"/>
</dbReference>
<comment type="caution">
    <text evidence="2">The sequence shown here is derived from an EMBL/GenBank/DDBJ whole genome shotgun (WGS) entry which is preliminary data.</text>
</comment>
<feature type="compositionally biased region" description="Pro residues" evidence="1">
    <location>
        <begin position="757"/>
        <end position="768"/>
    </location>
</feature>
<accession>A0A0D6MPA9</accession>
<proteinExistence type="predicted"/>
<evidence type="ECO:0000313" key="3">
    <source>
        <dbReference type="Proteomes" id="UP000032679"/>
    </source>
</evidence>
<name>A0A0D6MPA9_9PROT</name>